<comment type="caution">
    <text evidence="1">The sequence shown here is derived from an EMBL/GenBank/DDBJ whole genome shotgun (WGS) entry which is preliminary data.</text>
</comment>
<organism evidence="1 2">
    <name type="scientific">Candidatus Kutchimonas denitrificans</name>
    <dbReference type="NCBI Taxonomy" id="3056748"/>
    <lineage>
        <taxon>Bacteria</taxon>
        <taxon>Pseudomonadati</taxon>
        <taxon>Gemmatimonadota</taxon>
        <taxon>Gemmatimonadia</taxon>
        <taxon>Candidatus Palauibacterales</taxon>
        <taxon>Candidatus Palauibacteraceae</taxon>
        <taxon>Candidatus Kutchimonas</taxon>
    </lineage>
</organism>
<proteinExistence type="predicted"/>
<evidence type="ECO:0000313" key="2">
    <source>
        <dbReference type="Proteomes" id="UP000702544"/>
    </source>
</evidence>
<dbReference type="AlphaFoldDB" id="A0AAE5CCY8"/>
<evidence type="ECO:0000313" key="1">
    <source>
        <dbReference type="EMBL" id="NIR76683.1"/>
    </source>
</evidence>
<accession>A0AAE5CCY8</accession>
<name>A0AAE5CCY8_9BACT</name>
<reference evidence="1 2" key="1">
    <citation type="submission" date="2020-01" db="EMBL/GenBank/DDBJ databases">
        <title>Genomes assembled from Gulf of Kutch pelagic sediment metagenomes.</title>
        <authorList>
            <person name="Chandrashekar M."/>
            <person name="Mahajan M.S."/>
            <person name="Dave K.J."/>
            <person name="Vatsa P."/>
            <person name="Nathani N.M."/>
        </authorList>
    </citation>
    <scope>NUCLEOTIDE SEQUENCE [LARGE SCALE GENOMIC DNA]</scope>
    <source>
        <strain evidence="1">KS3-K002</strain>
    </source>
</reference>
<protein>
    <submittedName>
        <fullName evidence="1">Uncharacterized protein</fullName>
    </submittedName>
</protein>
<dbReference type="Proteomes" id="UP000702544">
    <property type="component" value="Unassembled WGS sequence"/>
</dbReference>
<sequence length="87" mass="9283">MNLDIKVILSLGYNDFVIDWHEVQLVNMSTVQNVPVHSFGLSLMALNRTGIVVGLAGAVRLIRLHIGSPGPDRGISAGPAAVEGFVF</sequence>
<gene>
    <name evidence="1" type="ORF">GWO12_16510</name>
</gene>
<dbReference type="EMBL" id="JAACAK010000142">
    <property type="protein sequence ID" value="NIR76683.1"/>
    <property type="molecule type" value="Genomic_DNA"/>
</dbReference>